<dbReference type="Proteomes" id="UP000614610">
    <property type="component" value="Unassembled WGS sequence"/>
</dbReference>
<proteinExistence type="predicted"/>
<reference evidence="3 4" key="1">
    <citation type="submission" date="2019-06" db="EMBL/GenBank/DDBJ databases">
        <authorList>
            <person name="Palmer J.M."/>
        </authorList>
    </citation>
    <scope>NUCLEOTIDE SEQUENCE [LARGE SCALE GENOMIC DNA]</scope>
    <source>
        <strain evidence="3 4">TWF191</strain>
        <strain evidence="2">TWF679</strain>
    </source>
</reference>
<dbReference type="InterPro" id="IPR036047">
    <property type="entry name" value="F-box-like_dom_sf"/>
</dbReference>
<feature type="domain" description="F-box" evidence="1">
    <location>
        <begin position="1"/>
        <end position="39"/>
    </location>
</feature>
<dbReference type="EMBL" id="WIPF01000041">
    <property type="protein sequence ID" value="KAF3221942.1"/>
    <property type="molecule type" value="Genomic_DNA"/>
</dbReference>
<evidence type="ECO:0000313" key="4">
    <source>
        <dbReference type="Proteomes" id="UP000483672"/>
    </source>
</evidence>
<gene>
    <name evidence="3" type="ORF">TWF191_006988</name>
    <name evidence="2" type="ORF">TWF679_006277</name>
</gene>
<dbReference type="EMBL" id="WIWT01000032">
    <property type="protein sequence ID" value="KAF3211786.1"/>
    <property type="molecule type" value="Genomic_DNA"/>
</dbReference>
<name>A0A6G1LZH0_ORBOL</name>
<organism evidence="3 4">
    <name type="scientific">Orbilia oligospora</name>
    <name type="common">Nematode-trapping fungus</name>
    <name type="synonym">Arthrobotrys oligospora</name>
    <dbReference type="NCBI Taxonomy" id="2813651"/>
    <lineage>
        <taxon>Eukaryota</taxon>
        <taxon>Fungi</taxon>
        <taxon>Dikarya</taxon>
        <taxon>Ascomycota</taxon>
        <taxon>Pezizomycotina</taxon>
        <taxon>Orbiliomycetes</taxon>
        <taxon>Orbiliales</taxon>
        <taxon>Orbiliaceae</taxon>
        <taxon>Orbilia</taxon>
    </lineage>
</organism>
<dbReference type="AlphaFoldDB" id="A0A6G1LZH0"/>
<dbReference type="PROSITE" id="PS50181">
    <property type="entry name" value="FBOX"/>
    <property type="match status" value="1"/>
</dbReference>
<evidence type="ECO:0000313" key="2">
    <source>
        <dbReference type="EMBL" id="KAF3211786.1"/>
    </source>
</evidence>
<dbReference type="InterPro" id="IPR001810">
    <property type="entry name" value="F-box_dom"/>
</dbReference>
<accession>A0A6G1LZH0</accession>
<protein>
    <recommendedName>
        <fullName evidence="1">F-box domain-containing protein</fullName>
    </recommendedName>
</protein>
<dbReference type="SUPFAM" id="SSF81383">
    <property type="entry name" value="F-box domain"/>
    <property type="match status" value="1"/>
</dbReference>
<evidence type="ECO:0000313" key="3">
    <source>
        <dbReference type="EMBL" id="KAF3221942.1"/>
    </source>
</evidence>
<dbReference type="Pfam" id="PF00646">
    <property type="entry name" value="F-box"/>
    <property type="match status" value="1"/>
</dbReference>
<comment type="caution">
    <text evidence="3">The sequence shown here is derived from an EMBL/GenBank/DDBJ whole genome shotgun (WGS) entry which is preliminary data.</text>
</comment>
<dbReference type="OrthoDB" id="5332620at2759"/>
<dbReference type="Proteomes" id="UP000483672">
    <property type="component" value="Unassembled WGS sequence"/>
</dbReference>
<evidence type="ECO:0000259" key="1">
    <source>
        <dbReference type="PROSITE" id="PS50181"/>
    </source>
</evidence>
<sequence>MISEIPLELLREILQYLSLEDIKSFSTCSKQCRFRSLLNVFRAIAICQESARALRDSGSLCSLVTNIRYAILRPSNSGREVSQERFHGLVKECRTSFDVLEHFTNLEVIEIADFKLPEQSEYRLLSSTFRKLSTYPLIKNLKRIQMFSTAVRTDPSLEAQYENYLDNLTDENDIFIENGIRKGDEIATLPKGTFNLEELSLNVRDIYMEDSERSESIGFADELLTSSRLVLKRLSVDVYHMLFSESKNCIFPTLSFLSIWCGGFGIQDMSEISCSFPNIEELRIGGERYRIYQRVAMRHTEKTPYVEIGRMPKLKRIFLPQPSDLQLKFLNEGELDKTVEYWMGKRPDQEIKLLNPSPLTMLEQVEFCNGSTEALECCIIDGDTRRWRTTRSYSIRIQEDPTLRPVGWDFEVRAVEAHPR</sequence>